<sequence length="66" mass="6937">MSLYAEGGVGDPPLNSSNPSVLMRTTEQDEGETAAMVCLTDAAPAGESLRGMMGRYLIVEEARCVS</sequence>
<dbReference type="AlphaFoldDB" id="A0A553P1B4"/>
<dbReference type="EMBL" id="SRMA01026754">
    <property type="protein sequence ID" value="TRY71412.1"/>
    <property type="molecule type" value="Genomic_DNA"/>
</dbReference>
<feature type="compositionally biased region" description="Polar residues" evidence="1">
    <location>
        <begin position="14"/>
        <end position="25"/>
    </location>
</feature>
<accession>A0A553P1B4</accession>
<evidence type="ECO:0000313" key="2">
    <source>
        <dbReference type="EMBL" id="TRY71412.1"/>
    </source>
</evidence>
<comment type="caution">
    <text evidence="2">The sequence shown here is derived from an EMBL/GenBank/DDBJ whole genome shotgun (WGS) entry which is preliminary data.</text>
</comment>
<name>A0A553P1B4_9TELE</name>
<gene>
    <name evidence="2" type="ORF">DNTS_013708</name>
</gene>
<reference evidence="2 3" key="1">
    <citation type="journal article" date="2019" name="Sci. Data">
        <title>Hybrid genome assembly and annotation of Danionella translucida.</title>
        <authorList>
            <person name="Kadobianskyi M."/>
            <person name="Schulze L."/>
            <person name="Schuelke M."/>
            <person name="Judkewitz B."/>
        </authorList>
    </citation>
    <scope>NUCLEOTIDE SEQUENCE [LARGE SCALE GENOMIC DNA]</scope>
    <source>
        <strain evidence="2 3">Bolton</strain>
    </source>
</reference>
<evidence type="ECO:0000256" key="1">
    <source>
        <dbReference type="SAM" id="MobiDB-lite"/>
    </source>
</evidence>
<evidence type="ECO:0000313" key="3">
    <source>
        <dbReference type="Proteomes" id="UP000316079"/>
    </source>
</evidence>
<organism evidence="2 3">
    <name type="scientific">Danionella cerebrum</name>
    <dbReference type="NCBI Taxonomy" id="2873325"/>
    <lineage>
        <taxon>Eukaryota</taxon>
        <taxon>Metazoa</taxon>
        <taxon>Chordata</taxon>
        <taxon>Craniata</taxon>
        <taxon>Vertebrata</taxon>
        <taxon>Euteleostomi</taxon>
        <taxon>Actinopterygii</taxon>
        <taxon>Neopterygii</taxon>
        <taxon>Teleostei</taxon>
        <taxon>Ostariophysi</taxon>
        <taxon>Cypriniformes</taxon>
        <taxon>Danionidae</taxon>
        <taxon>Danioninae</taxon>
        <taxon>Danionella</taxon>
    </lineage>
</organism>
<keyword evidence="3" id="KW-1185">Reference proteome</keyword>
<dbReference type="OrthoDB" id="5987010at2759"/>
<feature type="region of interest" description="Disordered" evidence="1">
    <location>
        <begin position="1"/>
        <end position="29"/>
    </location>
</feature>
<dbReference type="Proteomes" id="UP000316079">
    <property type="component" value="Unassembled WGS sequence"/>
</dbReference>
<proteinExistence type="predicted"/>
<protein>
    <submittedName>
        <fullName evidence="2">Uncharacterized protein</fullName>
    </submittedName>
</protein>